<dbReference type="Gene3D" id="3.30.9.10">
    <property type="entry name" value="D-Amino Acid Oxidase, subunit A, domain 2"/>
    <property type="match status" value="1"/>
</dbReference>
<name>A0A1H3BCY4_9FIRM</name>
<dbReference type="PANTHER" id="PTHR42720">
    <property type="entry name" value="GLYCEROL-3-PHOSPHATE DEHYDROGENASE"/>
    <property type="match status" value="1"/>
</dbReference>
<dbReference type="Pfam" id="PF01266">
    <property type="entry name" value="DAO"/>
    <property type="match status" value="1"/>
</dbReference>
<dbReference type="InterPro" id="IPR006076">
    <property type="entry name" value="FAD-dep_OxRdtase"/>
</dbReference>
<feature type="domain" description="BFD-like [2Fe-2S]-binding" evidence="2">
    <location>
        <begin position="398"/>
        <end position="452"/>
    </location>
</feature>
<dbReference type="InterPro" id="IPR041854">
    <property type="entry name" value="BFD-like_2Fe2S-bd_dom_sf"/>
</dbReference>
<evidence type="ECO:0000313" key="3">
    <source>
        <dbReference type="EMBL" id="SDX38899.1"/>
    </source>
</evidence>
<dbReference type="InterPro" id="IPR007419">
    <property type="entry name" value="BFD-like_2Fe2S-bd_dom"/>
</dbReference>
<sequence length="476" mass="52567">MYDVVIVGAGITGTFIARELSRYELKILLIDKENDISNGTTKANTAIIHAGFDAPYNSKMGYFNVRGNPMFDKICKELDVPFKRIGSLVLAFNQEDLITIEKLFENGLKSKIPQMEILDGKQAKKIEPNISDDVKGALYARTAGIIGPWELAIALAENAMENGVELKLNTEVQDITKSNNGYKIVTNLGNIITKIIVNCAGIYADKLNNMVSDKKLNIIPKKGQYYLLDKMAGNLVNKVIFQCPTEKGKGVVVTPTVHGNLIVGPDSEIIEEREDTRTETLRLKYIKEVATRSVPNIPFEQVITTFAGVRAEPDTGDFIIEEVEDSPGFINVAGIKSPGLSASPAIAEYVVNLVGNIYGGLNESKNFNPYRKKVIRFAELSDEEKDRLIKENPKYGNIICRCETVTEGEILDAIHRKAGARTVDGIKRRARPGSGRCQGGFCLPRVMEILAREMNEEIEKTLKDGLGSYILTGKTK</sequence>
<dbReference type="Proteomes" id="UP000198828">
    <property type="component" value="Unassembled WGS sequence"/>
</dbReference>
<accession>A0A1H3BCY4</accession>
<dbReference type="PANTHER" id="PTHR42720:SF1">
    <property type="entry name" value="GLYCEROL 3-PHOSPHATE OXIDASE"/>
    <property type="match status" value="1"/>
</dbReference>
<dbReference type="InterPro" id="IPR036188">
    <property type="entry name" value="FAD/NAD-bd_sf"/>
</dbReference>
<dbReference type="InterPro" id="IPR052745">
    <property type="entry name" value="G3P_Oxidase/Oxidoreductase"/>
</dbReference>
<evidence type="ECO:0000313" key="4">
    <source>
        <dbReference type="Proteomes" id="UP000198828"/>
    </source>
</evidence>
<proteinExistence type="predicted"/>
<feature type="domain" description="FAD dependent oxidoreductase" evidence="1">
    <location>
        <begin position="3"/>
        <end position="352"/>
    </location>
</feature>
<organism evidence="3 4">
    <name type="scientific">Tepidimicrobium xylanilyticum</name>
    <dbReference type="NCBI Taxonomy" id="1123352"/>
    <lineage>
        <taxon>Bacteria</taxon>
        <taxon>Bacillati</taxon>
        <taxon>Bacillota</taxon>
        <taxon>Tissierellia</taxon>
        <taxon>Tissierellales</taxon>
        <taxon>Tepidimicrobiaceae</taxon>
        <taxon>Tepidimicrobium</taxon>
    </lineage>
</organism>
<dbReference type="OrthoDB" id="9801699at2"/>
<dbReference type="Gene3D" id="3.50.50.60">
    <property type="entry name" value="FAD/NAD(P)-binding domain"/>
    <property type="match status" value="1"/>
</dbReference>
<dbReference type="Pfam" id="PF04324">
    <property type="entry name" value="Fer2_BFD"/>
    <property type="match status" value="1"/>
</dbReference>
<keyword evidence="4" id="KW-1185">Reference proteome</keyword>
<gene>
    <name evidence="3" type="ORF">SAMN05660923_02219</name>
</gene>
<dbReference type="SUPFAM" id="SSF51905">
    <property type="entry name" value="FAD/NAD(P)-binding domain"/>
    <property type="match status" value="1"/>
</dbReference>
<dbReference type="EMBL" id="FNNG01000010">
    <property type="protein sequence ID" value="SDX38899.1"/>
    <property type="molecule type" value="Genomic_DNA"/>
</dbReference>
<dbReference type="Gene3D" id="1.10.10.1100">
    <property type="entry name" value="BFD-like [2Fe-2S]-binding domain"/>
    <property type="match status" value="1"/>
</dbReference>
<dbReference type="RefSeq" id="WP_093753676.1">
    <property type="nucleotide sequence ID" value="NZ_FNNG01000010.1"/>
</dbReference>
<evidence type="ECO:0000259" key="1">
    <source>
        <dbReference type="Pfam" id="PF01266"/>
    </source>
</evidence>
<dbReference type="SUPFAM" id="SSF54373">
    <property type="entry name" value="FAD-linked reductases, C-terminal domain"/>
    <property type="match status" value="1"/>
</dbReference>
<reference evidence="3 4" key="1">
    <citation type="submission" date="2016-10" db="EMBL/GenBank/DDBJ databases">
        <authorList>
            <person name="de Groot N.N."/>
        </authorList>
    </citation>
    <scope>NUCLEOTIDE SEQUENCE [LARGE SCALE GENOMIC DNA]</scope>
    <source>
        <strain evidence="3 4">DSM 23310</strain>
    </source>
</reference>
<evidence type="ECO:0000259" key="2">
    <source>
        <dbReference type="Pfam" id="PF04324"/>
    </source>
</evidence>
<dbReference type="AlphaFoldDB" id="A0A1H3BCY4"/>
<protein>
    <submittedName>
        <fullName evidence="3">Glycerol-3-phosphate dehydrogenase</fullName>
    </submittedName>
</protein>
<dbReference type="CDD" id="cd19946">
    <property type="entry name" value="GlpA-like_Fer2_BFD-like"/>
    <property type="match status" value="1"/>
</dbReference>